<dbReference type="OrthoDB" id="5983572at2759"/>
<dbReference type="InterPro" id="IPR036028">
    <property type="entry name" value="SH3-like_dom_sf"/>
</dbReference>
<evidence type="ECO:0000256" key="3">
    <source>
        <dbReference type="PROSITE-ProRule" id="PRU00192"/>
    </source>
</evidence>
<dbReference type="SMART" id="SM00326">
    <property type="entry name" value="SH3"/>
    <property type="match status" value="2"/>
</dbReference>
<evidence type="ECO:0000256" key="1">
    <source>
        <dbReference type="ARBA" id="ARBA00022443"/>
    </source>
</evidence>
<feature type="domain" description="SH3" evidence="4">
    <location>
        <begin position="180"/>
        <end position="240"/>
    </location>
</feature>
<dbReference type="PANTHER" id="PTHR46037">
    <property type="entry name" value="PROTEIN ENHANCER OF SEVENLESS 2B"/>
    <property type="match status" value="1"/>
</dbReference>
<proteinExistence type="predicted"/>
<keyword evidence="1 3" id="KW-0728">SH3 domain</keyword>
<dbReference type="PRINTS" id="PR00452">
    <property type="entry name" value="SH3DOMAIN"/>
</dbReference>
<keyword evidence="6" id="KW-1185">Reference proteome</keyword>
<evidence type="ECO:0000259" key="4">
    <source>
        <dbReference type="PROSITE" id="PS50002"/>
    </source>
</evidence>
<protein>
    <submittedName>
        <fullName evidence="5">Tyrosine-protein kinase</fullName>
    </submittedName>
</protein>
<keyword evidence="5" id="KW-0418">Kinase</keyword>
<dbReference type="GO" id="GO:0016301">
    <property type="term" value="F:kinase activity"/>
    <property type="evidence" value="ECO:0007669"/>
    <property type="project" value="UniProtKB-KW"/>
</dbReference>
<accession>A0A2H9TKG0</accession>
<organism evidence="5 6">
    <name type="scientific">Paramicrosporidium saccamoebae</name>
    <dbReference type="NCBI Taxonomy" id="1246581"/>
    <lineage>
        <taxon>Eukaryota</taxon>
        <taxon>Fungi</taxon>
        <taxon>Fungi incertae sedis</taxon>
        <taxon>Cryptomycota</taxon>
        <taxon>Cryptomycota incertae sedis</taxon>
        <taxon>Paramicrosporidium</taxon>
    </lineage>
</organism>
<evidence type="ECO:0000313" key="5">
    <source>
        <dbReference type="EMBL" id="PJF18219.1"/>
    </source>
</evidence>
<evidence type="ECO:0000313" key="6">
    <source>
        <dbReference type="Proteomes" id="UP000240830"/>
    </source>
</evidence>
<reference evidence="5 6" key="1">
    <citation type="submission" date="2016-10" db="EMBL/GenBank/DDBJ databases">
        <title>The genome of Paramicrosporidium saccamoebae is the missing link in understanding Cryptomycota and Microsporidia evolution.</title>
        <authorList>
            <person name="Quandt C.A."/>
            <person name="Beaudet D."/>
            <person name="Corsaro D."/>
            <person name="Michel R."/>
            <person name="Corradi N."/>
            <person name="James T."/>
        </authorList>
    </citation>
    <scope>NUCLEOTIDE SEQUENCE [LARGE SCALE GENOMIC DNA]</scope>
    <source>
        <strain evidence="5 6">KSL3</strain>
    </source>
</reference>
<dbReference type="Gene3D" id="2.30.30.40">
    <property type="entry name" value="SH3 Domains"/>
    <property type="match status" value="2"/>
</dbReference>
<keyword evidence="2" id="KW-0727">SH2 domain</keyword>
<dbReference type="Proteomes" id="UP000240830">
    <property type="component" value="Unassembled WGS sequence"/>
</dbReference>
<dbReference type="SUPFAM" id="SSF50044">
    <property type="entry name" value="SH3-domain"/>
    <property type="match status" value="2"/>
</dbReference>
<dbReference type="EMBL" id="MTSL01000135">
    <property type="protein sequence ID" value="PJF18219.1"/>
    <property type="molecule type" value="Genomic_DNA"/>
</dbReference>
<comment type="caution">
    <text evidence="5">The sequence shown here is derived from an EMBL/GenBank/DDBJ whole genome shotgun (WGS) entry which is preliminary data.</text>
</comment>
<dbReference type="AlphaFoldDB" id="A0A2H9TKG0"/>
<dbReference type="InterPro" id="IPR043539">
    <property type="entry name" value="Grb2-like"/>
</dbReference>
<gene>
    <name evidence="5" type="ORF">PSACC_01966</name>
</gene>
<feature type="non-terminal residue" evidence="5">
    <location>
        <position position="1"/>
    </location>
</feature>
<dbReference type="PROSITE" id="PS50002">
    <property type="entry name" value="SH3"/>
    <property type="match status" value="1"/>
</dbReference>
<dbReference type="STRING" id="1246581.A0A2H9TKG0"/>
<dbReference type="InterPro" id="IPR001452">
    <property type="entry name" value="SH3_domain"/>
</dbReference>
<keyword evidence="5" id="KW-0808">Transferase</keyword>
<evidence type="ECO:0000256" key="2">
    <source>
        <dbReference type="ARBA" id="ARBA00022999"/>
    </source>
</evidence>
<name>A0A2H9TKG0_9FUNG</name>
<dbReference type="Pfam" id="PF00018">
    <property type="entry name" value="SH3_1"/>
    <property type="match status" value="1"/>
</dbReference>
<sequence>LHAFSARDDWLARGVNIVRTKGSGSPSAIQCTHDAGRFKPSRPHNLSGLGAGDAAANGSVGRWDSVCGRTTPVAADYGSVVRCRGIWTAYLSAVDGVLFGTVEEAPKVLILAVSGLAVYLLGMAALLVPDAHSDLAHRMHPFVAEANLGDIKPSTVKTSKHGRKRIKHREVSIFEDWPAPVPFPAKALYSYRTASGSELPFSRGDELIILDCRGNWWQARNPKTNMTGFVPSNYIQVAQKAKVCKSFDAKDPDEVPVLEGQLIEVMEVHDLMSLVRTVDGKIGSVPTENIEVHPPNTVL</sequence>